<dbReference type="InterPro" id="IPR002867">
    <property type="entry name" value="IBR_dom"/>
</dbReference>
<dbReference type="PROSITE" id="PS01358">
    <property type="entry name" value="ZF_RANBP2_1"/>
    <property type="match status" value="1"/>
</dbReference>
<evidence type="ECO:0000256" key="5">
    <source>
        <dbReference type="ARBA" id="ARBA00022771"/>
    </source>
</evidence>
<proteinExistence type="inferred from homology"/>
<dbReference type="GO" id="GO:0070530">
    <property type="term" value="F:K63-linked polyubiquitin modification-dependent protein binding"/>
    <property type="evidence" value="ECO:0007669"/>
    <property type="project" value="TreeGrafter"/>
</dbReference>
<evidence type="ECO:0000256" key="9">
    <source>
        <dbReference type="SAM" id="MobiDB-lite"/>
    </source>
</evidence>
<reference evidence="14" key="3">
    <citation type="submission" date="2022-06" db="UniProtKB">
        <authorList>
            <consortium name="EnsemblMetazoa"/>
        </authorList>
    </citation>
    <scope>IDENTIFICATION</scope>
</reference>
<dbReference type="PANTHER" id="PTHR16004:SF2">
    <property type="entry name" value="E3 UBIQUITIN-PROTEIN LIGASE LUBEL"/>
    <property type="match status" value="1"/>
</dbReference>
<dbReference type="OrthoDB" id="9978677at2759"/>
<dbReference type="GO" id="GO:0071797">
    <property type="term" value="C:LUBAC complex"/>
    <property type="evidence" value="ECO:0007669"/>
    <property type="project" value="InterPro"/>
</dbReference>
<dbReference type="PROSITE" id="PS50089">
    <property type="entry name" value="ZF_RING_2"/>
    <property type="match status" value="1"/>
</dbReference>
<dbReference type="Gene3D" id="3.30.40.10">
    <property type="entry name" value="Zinc/RING finger domain, C3HC4 (zinc finger)"/>
    <property type="match status" value="1"/>
</dbReference>
<protein>
    <submittedName>
        <fullName evidence="13">E3 ubiquitin-protein ligase RNF31</fullName>
    </submittedName>
</protein>
<dbReference type="EnsemblMetazoa" id="SSS_1557s_mrna">
    <property type="protein sequence ID" value="KAF7493576.1"/>
    <property type="gene ID" value="SSS_1557"/>
</dbReference>
<feature type="region of interest" description="Disordered" evidence="9">
    <location>
        <begin position="928"/>
        <end position="955"/>
    </location>
</feature>
<keyword evidence="15" id="KW-1185">Reference proteome</keyword>
<dbReference type="EMBL" id="WVUK01000055">
    <property type="protein sequence ID" value="KAF7493576.1"/>
    <property type="molecule type" value="Genomic_DNA"/>
</dbReference>
<evidence type="ECO:0000256" key="7">
    <source>
        <dbReference type="ARBA" id="ARBA00022833"/>
    </source>
</evidence>
<keyword evidence="3" id="KW-0479">Metal-binding</keyword>
<dbReference type="InterPro" id="IPR001876">
    <property type="entry name" value="Znf_RanBP2"/>
</dbReference>
<feature type="compositionally biased region" description="Polar residues" evidence="9">
    <location>
        <begin position="657"/>
        <end position="667"/>
    </location>
</feature>
<dbReference type="InterPro" id="IPR041031">
    <property type="entry name" value="RNF31_C"/>
</dbReference>
<dbReference type="InterPro" id="IPR047542">
    <property type="entry name" value="Rcat_RBR_RNF31-like"/>
</dbReference>
<feature type="compositionally biased region" description="Basic residues" evidence="9">
    <location>
        <begin position="403"/>
        <end position="412"/>
    </location>
</feature>
<evidence type="ECO:0000313" key="15">
    <source>
        <dbReference type="Proteomes" id="UP000070412"/>
    </source>
</evidence>
<dbReference type="Gene3D" id="2.30.30.380">
    <property type="entry name" value="Zn-finger domain of Sec23/24"/>
    <property type="match status" value="1"/>
</dbReference>
<dbReference type="SMART" id="SM00647">
    <property type="entry name" value="IBR"/>
    <property type="match status" value="1"/>
</dbReference>
<feature type="domain" description="RanBP2-type" evidence="11">
    <location>
        <begin position="511"/>
        <end position="540"/>
    </location>
</feature>
<dbReference type="InterPro" id="IPR047543">
    <property type="entry name" value="Bbox1_RNF31-like"/>
</dbReference>
<name>A0A834VE96_SARSC</name>
<dbReference type="PROSITE" id="PS50199">
    <property type="entry name" value="ZF_RANBP2_2"/>
    <property type="match status" value="1"/>
</dbReference>
<feature type="domain" description="RING-type" evidence="10">
    <location>
        <begin position="1420"/>
        <end position="1469"/>
    </location>
</feature>
<keyword evidence="5 8" id="KW-0863">Zinc-finger</keyword>
<feature type="domain" description="RING-type" evidence="12">
    <location>
        <begin position="1416"/>
        <end position="1653"/>
    </location>
</feature>
<evidence type="ECO:0000259" key="12">
    <source>
        <dbReference type="PROSITE" id="PS51873"/>
    </source>
</evidence>
<dbReference type="InterPro" id="IPR013083">
    <property type="entry name" value="Znf_RING/FYVE/PHD"/>
</dbReference>
<dbReference type="Pfam" id="PF16678">
    <property type="entry name" value="UBA_HOIP"/>
    <property type="match status" value="1"/>
</dbReference>
<reference evidence="15" key="1">
    <citation type="journal article" date="2020" name="PLoS Negl. Trop. Dis.">
        <title>High-quality nuclear genome for Sarcoptes scabiei-A critical resource for a neglected parasite.</title>
        <authorList>
            <person name="Korhonen P.K."/>
            <person name="Gasser R.B."/>
            <person name="Ma G."/>
            <person name="Wang T."/>
            <person name="Stroehlein A.J."/>
            <person name="Young N.D."/>
            <person name="Ang C.S."/>
            <person name="Fernando D.D."/>
            <person name="Lu H.C."/>
            <person name="Taylor S."/>
            <person name="Reynolds S.L."/>
            <person name="Mofiz E."/>
            <person name="Najaraj S.H."/>
            <person name="Gowda H."/>
            <person name="Madugundu A."/>
            <person name="Renuse S."/>
            <person name="Holt D."/>
            <person name="Pandey A."/>
            <person name="Papenfuss A.T."/>
            <person name="Fischer K."/>
        </authorList>
    </citation>
    <scope>NUCLEOTIDE SEQUENCE [LARGE SCALE GENOMIC DNA]</scope>
</reference>
<dbReference type="CDD" id="cd20351">
    <property type="entry name" value="Rcat_RBR_HOIP"/>
    <property type="match status" value="1"/>
</dbReference>
<feature type="region of interest" description="Disordered" evidence="9">
    <location>
        <begin position="1100"/>
        <end position="1119"/>
    </location>
</feature>
<dbReference type="InterPro" id="IPR044066">
    <property type="entry name" value="TRIAD_supradom"/>
</dbReference>
<dbReference type="InterPro" id="IPR047540">
    <property type="entry name" value="BRcat_RBR_RNF31-like"/>
</dbReference>
<keyword evidence="7" id="KW-0862">Zinc</keyword>
<dbReference type="GO" id="GO:0061630">
    <property type="term" value="F:ubiquitin protein ligase activity"/>
    <property type="evidence" value="ECO:0007669"/>
    <property type="project" value="TreeGrafter"/>
</dbReference>
<evidence type="ECO:0000256" key="2">
    <source>
        <dbReference type="ARBA" id="ARBA00022679"/>
    </source>
</evidence>
<gene>
    <name evidence="13" type="ORF">SSS_1557</name>
</gene>
<feature type="region of interest" description="Disordered" evidence="9">
    <location>
        <begin position="210"/>
        <end position="239"/>
    </location>
</feature>
<dbReference type="Proteomes" id="UP000070412">
    <property type="component" value="Unassembled WGS sequence"/>
</dbReference>
<dbReference type="GO" id="GO:0008270">
    <property type="term" value="F:zinc ion binding"/>
    <property type="evidence" value="ECO:0007669"/>
    <property type="project" value="UniProtKB-KW"/>
</dbReference>
<dbReference type="Pfam" id="PF22191">
    <property type="entry name" value="IBR_1"/>
    <property type="match status" value="1"/>
</dbReference>
<dbReference type="CDD" id="cd20337">
    <property type="entry name" value="BRcat_RBR_HOIP"/>
    <property type="match status" value="1"/>
</dbReference>
<keyword evidence="4" id="KW-0677">Repeat</keyword>
<evidence type="ECO:0000313" key="13">
    <source>
        <dbReference type="EMBL" id="KAF7493576.1"/>
    </source>
</evidence>
<comment type="similarity">
    <text evidence="1">Belongs to the RBR family.</text>
</comment>
<feature type="compositionally biased region" description="Polar residues" evidence="9">
    <location>
        <begin position="1100"/>
        <end position="1113"/>
    </location>
</feature>
<feature type="region of interest" description="Disordered" evidence="9">
    <location>
        <begin position="823"/>
        <end position="846"/>
    </location>
</feature>
<evidence type="ECO:0000313" key="14">
    <source>
        <dbReference type="EnsemblMetazoa" id="KAF7493576.1"/>
    </source>
</evidence>
<dbReference type="PROSITE" id="PS51873">
    <property type="entry name" value="TRIAD"/>
    <property type="match status" value="1"/>
</dbReference>
<feature type="compositionally biased region" description="Basic and acidic residues" evidence="9">
    <location>
        <begin position="478"/>
        <end position="487"/>
    </location>
</feature>
<dbReference type="InterPro" id="IPR032065">
    <property type="entry name" value="RNF31-UBA"/>
</dbReference>
<dbReference type="CDD" id="cd19815">
    <property type="entry name" value="Bbox1_HOIP"/>
    <property type="match status" value="1"/>
</dbReference>
<dbReference type="Pfam" id="PF01485">
    <property type="entry name" value="IBR"/>
    <property type="match status" value="1"/>
</dbReference>
<feature type="compositionally biased region" description="Low complexity" evidence="9">
    <location>
        <begin position="459"/>
        <end position="474"/>
    </location>
</feature>
<sequence>MSLTSLDSILISSPVKSSFPRVPNSVECNLCGCSGASVRCSKCDSMAFCIGCDDMFHRHPKRRSHLRQAVALEFIKSLDQQQTREQKRQQEIRKALLDRSNEPHRTQTLFPWRVTKPTISQSTIAIDQLSNAHPSRMPIPPPRRKKKLISLSTIKEGFRKLVNHPTNPPNPKLIPMNNQQSSIGDNHNHRSEEKHSQFLRQPIYKSVQPTRFIPKPSNSSKSFPSGPSPMPSSAASFEWPLPPPNSNGTDVIYENNILNSRVKSSSNFFKDRSASLPRQNYSVVNINEGVCNESNPYINHHGNSSMYGSCQSMYSPTGCCLHQTLPMMPIVDQNRRNMGDYKNYRRYTTVGTMNHRKSISDSMEEMENFDADDDDEYEDYHHDHYHQYRNESFCGDRLDRNHPNKTRMKRYHSTAEVCSSEPNTRIQNRMLRSGYVSPVPSLNSSTSHGRRSDQHSFRYSDISDSSRSSSSFNSKRNKSIDRKLSIQSSIDDRTNEIEKKKSEDQIEQIDRFGQWSCKFCTFLNSPSSTVCYICCKSRENLISKSIQTDCSQEMYEPVENVKSQSDQKINQQQKFPHTEMEFDAAFIAEQIEIEKELERRKINEIRIENENRLLEQTGTANEDRKHQTLDKQSAADYLSKESPSIDCEAGLKDPIKSTKTNEQNSNETQEQLMAKLIEEKIVEQLNRLNLDRNGGDKEEKLWRNLSSTTVNSSSSSSVFSMYDFAKINDDKPILDDRDDDRLPLSSCSSSSTVVNKPETITKSSKQMIRLLREADREGFTIDDLDLALRICPNNPLDWLRKNWRNSIETIKRMLNNQIEDFENQTHSKEISENKTENDGSRITETEVGNALHKTKGNIWRTIEQCLQQYLMRRANKISDGKALQQSNATNSEDSITKRDEDEILMIKLLQNLSPIELREMESMLNEWHDRRSKQMNRDRSSKSVPRSKRKVPSIEDVEKRIRSYLSDGTTTEEELDREVARVFEKRSPFIDGLDSETDQTPTFTNDGDVSEIVKHHESIRMENDQIKQRIGTKLKDLNRRNDQKKFMFKVIDPLTETSSVDSFQSSIENNDEIDNQLKNHLQIVNDNQAASSVSPISLSEGSLKSSDVQQSRSLKPPSLDNLFRASSSTISSVAPTIILDTDLDEDSDRSFLSIIESKSPVKIEEKLLIRKEFEVLQSQTDGIVLERLQKSNDLIPIRIVSDDRIVATQSNQNKNLIHLQNPIATIPGKSRSLTELTSKNFDDKNDPMDSVPQKPVYSKLRGLDKLKKASIWNSTEIDSIENFNNSIKSDNSISSIKSEPSIRTEKLTEEINEQRPNSKKDKARKFIIEKLRSIGSTNSIDLIDDNDDDYDGENKDVPDEALNQNTEDNFKNIVEKKEKIKPIISMFWNNNNRERGQNPLEHNRDDYSYEFQWARTEFECELCARIVPIEMIVSMITCTHYSCLDCMREYLHNQIREQQRLVISCPFCDEPNISPENDDQVFEYLQIFDPFVRHIIDPNVYELFQRKVRDRALMRDPNFLWCIQCSSGFIVPNPKALSVICPDCRTVFCRLCKKLWKTQHLNVHCEQYAEWEKQNDLDYAEQQLNKHLKEFGIECPNCHFRYQLAKGGCMHFRCTQCSYDFCGGCYRPFKLGSRCFRAKVCERLGLHAHHPRNCLFYLRDKDVADLQKLLTENNIEFKKNSEENGGGGIKYDPNNRCQVMEQKEVDFVMKDKPCNRFVETAGLCRLHYKEYLGDLIYKNQIDPISIFTETELELTLKRENIRIPSKLRGEDYLDKLRKLILEKIPLDLN</sequence>
<accession>A0A834VE96</accession>
<evidence type="ECO:0000256" key="4">
    <source>
        <dbReference type="ARBA" id="ARBA00022737"/>
    </source>
</evidence>
<dbReference type="GO" id="GO:0036435">
    <property type="term" value="F:K48-linked polyubiquitin modification-dependent protein binding"/>
    <property type="evidence" value="ECO:0007669"/>
    <property type="project" value="TreeGrafter"/>
</dbReference>
<dbReference type="InterPro" id="IPR001841">
    <property type="entry name" value="Znf_RING"/>
</dbReference>
<organism evidence="13">
    <name type="scientific">Sarcoptes scabiei</name>
    <name type="common">Itch mite</name>
    <name type="synonym">Acarus scabiei</name>
    <dbReference type="NCBI Taxonomy" id="52283"/>
    <lineage>
        <taxon>Eukaryota</taxon>
        <taxon>Metazoa</taxon>
        <taxon>Ecdysozoa</taxon>
        <taxon>Arthropoda</taxon>
        <taxon>Chelicerata</taxon>
        <taxon>Arachnida</taxon>
        <taxon>Acari</taxon>
        <taxon>Acariformes</taxon>
        <taxon>Sarcoptiformes</taxon>
        <taxon>Astigmata</taxon>
        <taxon>Psoroptidia</taxon>
        <taxon>Sarcoptoidea</taxon>
        <taxon>Sarcoptidae</taxon>
        <taxon>Sarcoptinae</taxon>
        <taxon>Sarcoptes</taxon>
    </lineage>
</organism>
<dbReference type="Pfam" id="PF18091">
    <property type="entry name" value="E3_UbLigase_RBR"/>
    <property type="match status" value="1"/>
</dbReference>
<feature type="region of interest" description="Disordered" evidence="9">
    <location>
        <begin position="619"/>
        <end position="667"/>
    </location>
</feature>
<dbReference type="GO" id="GO:0097039">
    <property type="term" value="P:protein linear polyubiquitination"/>
    <property type="evidence" value="ECO:0007669"/>
    <property type="project" value="TreeGrafter"/>
</dbReference>
<dbReference type="PANTHER" id="PTHR16004">
    <property type="entry name" value="RING FINGER PROTEIN 31-RELATED"/>
    <property type="match status" value="1"/>
</dbReference>
<evidence type="ECO:0000259" key="10">
    <source>
        <dbReference type="PROSITE" id="PS50089"/>
    </source>
</evidence>
<evidence type="ECO:0000256" key="3">
    <source>
        <dbReference type="ARBA" id="ARBA00022723"/>
    </source>
</evidence>
<keyword evidence="2" id="KW-0808">Transferase</keyword>
<feature type="compositionally biased region" description="Basic and acidic residues" evidence="9">
    <location>
        <begin position="823"/>
        <end position="844"/>
    </location>
</feature>
<dbReference type="SUPFAM" id="SSF57850">
    <property type="entry name" value="RING/U-box"/>
    <property type="match status" value="3"/>
</dbReference>
<evidence type="ECO:0000256" key="1">
    <source>
        <dbReference type="ARBA" id="ARBA00008278"/>
    </source>
</evidence>
<dbReference type="InterPro" id="IPR026254">
    <property type="entry name" value="RNF31-like"/>
</dbReference>
<keyword evidence="6" id="KW-0833">Ubl conjugation pathway</keyword>
<evidence type="ECO:0000256" key="8">
    <source>
        <dbReference type="PROSITE-ProRule" id="PRU00322"/>
    </source>
</evidence>
<dbReference type="SMART" id="SM00547">
    <property type="entry name" value="ZnF_RBZ"/>
    <property type="match status" value="1"/>
</dbReference>
<feature type="region of interest" description="Disordered" evidence="9">
    <location>
        <begin position="394"/>
        <end position="487"/>
    </location>
</feature>
<feature type="compositionally biased region" description="Polar residues" evidence="9">
    <location>
        <begin position="416"/>
        <end position="427"/>
    </location>
</feature>
<dbReference type="GO" id="GO:1990450">
    <property type="term" value="F:linear polyubiquitin binding"/>
    <property type="evidence" value="ECO:0007669"/>
    <property type="project" value="TreeGrafter"/>
</dbReference>
<reference evidence="13" key="2">
    <citation type="submission" date="2020-01" db="EMBL/GenBank/DDBJ databases">
        <authorList>
            <person name="Korhonen P.K.K."/>
            <person name="Guangxu M.G."/>
            <person name="Wang T.W."/>
            <person name="Stroehlein A.J.S."/>
            <person name="Young N.D."/>
            <person name="Ang C.-S.A."/>
            <person name="Fernando D.W.F."/>
            <person name="Lu H.L."/>
            <person name="Taylor S.T."/>
            <person name="Ehtesham M.E.M."/>
            <person name="Najaraj S.H.N."/>
            <person name="Harsha G.H.G."/>
            <person name="Madugundu A.M."/>
            <person name="Renuse S.R."/>
            <person name="Holt D.H."/>
            <person name="Pandey A.P."/>
            <person name="Papenfuss A.P."/>
            <person name="Gasser R.B.G."/>
            <person name="Fischer K.F."/>
        </authorList>
    </citation>
    <scope>NUCLEOTIDE SEQUENCE</scope>
    <source>
        <strain evidence="13">SSS_KF_BRIS2020</strain>
    </source>
</reference>
<feature type="compositionally biased region" description="Low complexity" evidence="9">
    <location>
        <begin position="214"/>
        <end position="237"/>
    </location>
</feature>
<evidence type="ECO:0000259" key="11">
    <source>
        <dbReference type="PROSITE" id="PS50199"/>
    </source>
</evidence>
<evidence type="ECO:0000256" key="6">
    <source>
        <dbReference type="ARBA" id="ARBA00022786"/>
    </source>
</evidence>